<dbReference type="EMBL" id="BAAAEW010000047">
    <property type="protein sequence ID" value="GAA0769379.1"/>
    <property type="molecule type" value="Genomic_DNA"/>
</dbReference>
<evidence type="ECO:0000256" key="3">
    <source>
        <dbReference type="SAM" id="Coils"/>
    </source>
</evidence>
<proteinExistence type="inferred from homology"/>
<keyword evidence="3" id="KW-0175">Coiled coil</keyword>
<dbReference type="NCBIfam" id="TIGR01845">
    <property type="entry name" value="outer_NodT"/>
    <property type="match status" value="1"/>
</dbReference>
<gene>
    <name evidence="4" type="ORF">GCM10009107_60160</name>
</gene>
<accession>A0ABN1KKA9</accession>
<dbReference type="PANTHER" id="PTHR30203:SF33">
    <property type="entry name" value="BLR4455 PROTEIN"/>
    <property type="match status" value="1"/>
</dbReference>
<sequence length="452" mass="48124">MLALSMMGGCAQPPAVSPAVTEVPLPPAWQTVLDSPMAAQQQDWWRQFQDPVLVDWVNRALARNTDLATAVARLREARAQENLARAALSPTLDFSLPAQRARSVNAFGQGSTSSVVQPQFQAAYELDLFGRVDQQVRGAQASTLASEHALAAMRLSVAAATASGYLTLRTLDARLLILQDTLVSRAEALKLAQGRAQAGYTSDLELHQAEAEYQATAQSIPPVQTAIARQAHALSLLAGEPPGPAARGLALAALVAPPVPEGLPSELLRRRPDIAQAEATLAASDASLAVARAQFMPQFRLTGSAGRVWSNLLDAQVNIWSLGASVLAPIFEGGRLQAQAEAALARRDQAALAYQRSVLGALREVEDALVSLGQLADQRAHLEAQRRALAEALKHATNRYHAGYSPYLEQLDAQRSLLSTELSLAQTVGDQLTAAVALQQAMGGGWEGDARR</sequence>
<evidence type="ECO:0000256" key="1">
    <source>
        <dbReference type="ARBA" id="ARBA00007613"/>
    </source>
</evidence>
<protein>
    <submittedName>
        <fullName evidence="4">Efflux transporter outer membrane subunit</fullName>
    </submittedName>
</protein>
<dbReference type="SUPFAM" id="SSF56954">
    <property type="entry name" value="Outer membrane efflux proteins (OEP)"/>
    <property type="match status" value="1"/>
</dbReference>
<organism evidence="4 5">
    <name type="scientific">Ideonella azotifigens</name>
    <dbReference type="NCBI Taxonomy" id="513160"/>
    <lineage>
        <taxon>Bacteria</taxon>
        <taxon>Pseudomonadati</taxon>
        <taxon>Pseudomonadota</taxon>
        <taxon>Betaproteobacteria</taxon>
        <taxon>Burkholderiales</taxon>
        <taxon>Sphaerotilaceae</taxon>
        <taxon>Ideonella</taxon>
    </lineage>
</organism>
<keyword evidence="2" id="KW-0564">Palmitate</keyword>
<dbReference type="Gene3D" id="1.20.1600.10">
    <property type="entry name" value="Outer membrane efflux proteins (OEP)"/>
    <property type="match status" value="1"/>
</dbReference>
<reference evidence="4 5" key="1">
    <citation type="journal article" date="2019" name="Int. J. Syst. Evol. Microbiol.">
        <title>The Global Catalogue of Microorganisms (GCM) 10K type strain sequencing project: providing services to taxonomists for standard genome sequencing and annotation.</title>
        <authorList>
            <consortium name="The Broad Institute Genomics Platform"/>
            <consortium name="The Broad Institute Genome Sequencing Center for Infectious Disease"/>
            <person name="Wu L."/>
            <person name="Ma J."/>
        </authorList>
    </citation>
    <scope>NUCLEOTIDE SEQUENCE [LARGE SCALE GENOMIC DNA]</scope>
    <source>
        <strain evidence="4 5">JCM 15503</strain>
    </source>
</reference>
<name>A0ABN1KKA9_9BURK</name>
<keyword evidence="5" id="KW-1185">Reference proteome</keyword>
<dbReference type="Gene3D" id="2.20.200.10">
    <property type="entry name" value="Outer membrane efflux proteins (OEP)"/>
    <property type="match status" value="1"/>
</dbReference>
<dbReference type="Proteomes" id="UP001500279">
    <property type="component" value="Unassembled WGS sequence"/>
</dbReference>
<comment type="similarity">
    <text evidence="1 2">Belongs to the outer membrane factor (OMF) (TC 1.B.17) family.</text>
</comment>
<dbReference type="PANTHER" id="PTHR30203">
    <property type="entry name" value="OUTER MEMBRANE CATION EFFLUX PROTEIN"/>
    <property type="match status" value="1"/>
</dbReference>
<evidence type="ECO:0000256" key="2">
    <source>
        <dbReference type="RuleBase" id="RU362097"/>
    </source>
</evidence>
<dbReference type="Pfam" id="PF02321">
    <property type="entry name" value="OEP"/>
    <property type="match status" value="2"/>
</dbReference>
<keyword evidence="2" id="KW-0449">Lipoprotein</keyword>
<keyword evidence="2" id="KW-1134">Transmembrane beta strand</keyword>
<comment type="subcellular location">
    <subcellularLocation>
        <location evidence="2">Cell membrane</location>
        <topology evidence="2">Lipid-anchor</topology>
    </subcellularLocation>
</comment>
<evidence type="ECO:0000313" key="5">
    <source>
        <dbReference type="Proteomes" id="UP001500279"/>
    </source>
</evidence>
<dbReference type="InterPro" id="IPR003423">
    <property type="entry name" value="OMP_efflux"/>
</dbReference>
<keyword evidence="2" id="KW-0812">Transmembrane</keyword>
<evidence type="ECO:0000313" key="4">
    <source>
        <dbReference type="EMBL" id="GAA0769379.1"/>
    </source>
</evidence>
<comment type="caution">
    <text evidence="4">The sequence shown here is derived from an EMBL/GenBank/DDBJ whole genome shotgun (WGS) entry which is preliminary data.</text>
</comment>
<keyword evidence="2" id="KW-0472">Membrane</keyword>
<feature type="coiled-coil region" evidence="3">
    <location>
        <begin position="372"/>
        <end position="399"/>
    </location>
</feature>
<dbReference type="InterPro" id="IPR010131">
    <property type="entry name" value="MdtP/NodT-like"/>
</dbReference>